<dbReference type="SUPFAM" id="SSF81383">
    <property type="entry name" value="F-box domain"/>
    <property type="match status" value="2"/>
</dbReference>
<dbReference type="InterPro" id="IPR006566">
    <property type="entry name" value="FBD"/>
</dbReference>
<dbReference type="Pfam" id="PF00646">
    <property type="entry name" value="F-box"/>
    <property type="match status" value="2"/>
</dbReference>
<dbReference type="SMART" id="SM00256">
    <property type="entry name" value="FBOX"/>
    <property type="match status" value="2"/>
</dbReference>
<sequence>MPTLVAAGRTGAAECAHHPQSSLRPHPQLDSIFQAEARCARAMESMGSPEGLMRAVLTCLPFPAFSTSHGSLSAAPGLGGDEDRVSRLPDALLSNIVSHLPVRDAARTAVLSTRWRRLWATTPLVLDDVDLLDISKEDLRRGHSDRVDWPAVASRVSRVLTSHPGPFLCVHLTCCDMATHWPVLSYWLSLLAARGVEDLVFANRPNPFDLPLPVDVLRIPSLRRLYLGFWTFPGTAAVPRGPHVFPHLRELGLCFTNIETQDLDHVLQCSPILETLALVASFYSPAHIRVRSRTLRCVLFWMSVAREIALVVAPRLERLILWKTFLGFPGELFCRTRVKIGYATELRVLGYLDPRVHELEIGNTTIEAGTRMSAGKTVPSVKILALKVRFGIRKEAKMLPVFLRCFPHVETLHVMSDEAHDPTGKLNLKFWQDVGPIECLHSHVNKVVFNKFRGERSELAFLKFILERAAALQKIVVVLADGDQAWVDEIRTKLRPLATAKRASENPTLLIVVLEDPVSSTASLSAAFTSSSCSDGDGEEDRISALPDDLLRHIVSSLPTKDAARTTALSSRWRGIWRSTPLVLIDGDLFPQGPNISGSAGAGASPSIWTSLADAVTRVLSSHPGPFRFVGLVNNFMDIHGHALADWLRLLAAKGVEDLVFVNRPWPLDVGLPDTILRCASLRRLYLGVCRFPDTTGHPRGPDVFPHLQELGICHSIMKDRDLEHVLACCPALETFALVAGYGTPSRVRIESHSLRCVLLWLSMFEELAVVDAPCLERLILWGTHAGEEGVIKIKIGYAPQLTVLGYLDMGIHALQIGNTVIKAGVTNVNPMARVPSVKILGIKVNFEVCKEMEILPSFLKCFPDVEALHIKNGDVDESSGELNSKFWQELGPIECVQSRIKKVVFDQFRGGTNELEFIKFILERAQMLEKIVFVVDAENLTLVDQAASTLKSLASTNFASASEECALMMVGRRGGRPVFSYRRAPDLSLSDPFFVSKEI</sequence>
<dbReference type="Gene3D" id="1.20.1280.50">
    <property type="match status" value="2"/>
</dbReference>
<dbReference type="InterPro" id="IPR032675">
    <property type="entry name" value="LRR_dom_sf"/>
</dbReference>
<dbReference type="InterPro" id="IPR055411">
    <property type="entry name" value="LRR_FXL15/At3g58940/PEG3-like"/>
</dbReference>
<comment type="caution">
    <text evidence="2">The sequence shown here is derived from an EMBL/GenBank/DDBJ whole genome shotgun (WGS) entry which is preliminary data.</text>
</comment>
<dbReference type="Pfam" id="PF24758">
    <property type="entry name" value="LRR_At5g56370"/>
    <property type="match status" value="2"/>
</dbReference>
<proteinExistence type="predicted"/>
<dbReference type="PANTHER" id="PTHR32141:SF162">
    <property type="entry name" value="F-BOX DOMAIN-CONTAINING PROTEIN"/>
    <property type="match status" value="1"/>
</dbReference>
<evidence type="ECO:0000313" key="3">
    <source>
        <dbReference type="Proteomes" id="UP000479710"/>
    </source>
</evidence>
<dbReference type="PANTHER" id="PTHR32141">
    <property type="match status" value="1"/>
</dbReference>
<dbReference type="Pfam" id="PF08387">
    <property type="entry name" value="FBD"/>
    <property type="match status" value="2"/>
</dbReference>
<dbReference type="InterPro" id="IPR053781">
    <property type="entry name" value="F-box_AtFBL13-like"/>
</dbReference>
<dbReference type="Proteomes" id="UP000479710">
    <property type="component" value="Unassembled WGS sequence"/>
</dbReference>
<dbReference type="SUPFAM" id="SSF52058">
    <property type="entry name" value="L domain-like"/>
    <property type="match status" value="1"/>
</dbReference>
<reference evidence="2 3" key="1">
    <citation type="submission" date="2019-11" db="EMBL/GenBank/DDBJ databases">
        <title>Whole genome sequence of Oryza granulata.</title>
        <authorList>
            <person name="Li W."/>
        </authorList>
    </citation>
    <scope>NUCLEOTIDE SEQUENCE [LARGE SCALE GENOMIC DNA]</scope>
    <source>
        <strain evidence="3">cv. Menghai</strain>
        <tissue evidence="2">Leaf</tissue>
    </source>
</reference>
<dbReference type="AlphaFoldDB" id="A0A6G1CEC9"/>
<dbReference type="InterPro" id="IPR001810">
    <property type="entry name" value="F-box_dom"/>
</dbReference>
<dbReference type="EMBL" id="SPHZ02000009">
    <property type="protein sequence ID" value="KAF0898500.1"/>
    <property type="molecule type" value="Genomic_DNA"/>
</dbReference>
<dbReference type="Gene3D" id="3.80.10.10">
    <property type="entry name" value="Ribonuclease Inhibitor"/>
    <property type="match status" value="1"/>
</dbReference>
<dbReference type="PROSITE" id="PS50181">
    <property type="entry name" value="FBOX"/>
    <property type="match status" value="2"/>
</dbReference>
<accession>A0A6G1CEC9</accession>
<organism evidence="2 3">
    <name type="scientific">Oryza meyeriana var. granulata</name>
    <dbReference type="NCBI Taxonomy" id="110450"/>
    <lineage>
        <taxon>Eukaryota</taxon>
        <taxon>Viridiplantae</taxon>
        <taxon>Streptophyta</taxon>
        <taxon>Embryophyta</taxon>
        <taxon>Tracheophyta</taxon>
        <taxon>Spermatophyta</taxon>
        <taxon>Magnoliopsida</taxon>
        <taxon>Liliopsida</taxon>
        <taxon>Poales</taxon>
        <taxon>Poaceae</taxon>
        <taxon>BOP clade</taxon>
        <taxon>Oryzoideae</taxon>
        <taxon>Oryzeae</taxon>
        <taxon>Oryzinae</taxon>
        <taxon>Oryza</taxon>
        <taxon>Oryza meyeriana</taxon>
    </lineage>
</organism>
<dbReference type="InterPro" id="IPR036047">
    <property type="entry name" value="F-box-like_dom_sf"/>
</dbReference>
<dbReference type="CDD" id="cd22160">
    <property type="entry name" value="F-box_AtFBL13-like"/>
    <property type="match status" value="2"/>
</dbReference>
<keyword evidence="3" id="KW-1185">Reference proteome</keyword>
<protein>
    <recommendedName>
        <fullName evidence="1">F-box domain-containing protein</fullName>
    </recommendedName>
</protein>
<feature type="domain" description="F-box" evidence="1">
    <location>
        <begin position="82"/>
        <end position="118"/>
    </location>
</feature>
<evidence type="ECO:0000313" key="2">
    <source>
        <dbReference type="EMBL" id="KAF0898500.1"/>
    </source>
</evidence>
<dbReference type="InterPro" id="IPR055302">
    <property type="entry name" value="F-box_dom-containing"/>
</dbReference>
<evidence type="ECO:0000259" key="1">
    <source>
        <dbReference type="PROSITE" id="PS50181"/>
    </source>
</evidence>
<name>A0A6G1CEC9_9ORYZ</name>
<dbReference type="OrthoDB" id="676217at2759"/>
<gene>
    <name evidence="2" type="ORF">E2562_008101</name>
</gene>
<feature type="domain" description="F-box" evidence="1">
    <location>
        <begin position="540"/>
        <end position="576"/>
    </location>
</feature>